<dbReference type="GO" id="GO:0005829">
    <property type="term" value="C:cytosol"/>
    <property type="evidence" value="ECO:0007669"/>
    <property type="project" value="TreeGrafter"/>
</dbReference>
<evidence type="ECO:0000256" key="4">
    <source>
        <dbReference type="SAM" id="MobiDB-lite"/>
    </source>
</evidence>
<dbReference type="InterPro" id="IPR004556">
    <property type="entry name" value="HemK-like"/>
</dbReference>
<dbReference type="InterPro" id="IPR002052">
    <property type="entry name" value="DNA_methylase_N6_adenine_CS"/>
</dbReference>
<dbReference type="NCBIfam" id="TIGR03533">
    <property type="entry name" value="L3_gln_methyl"/>
    <property type="match status" value="1"/>
</dbReference>
<dbReference type="HOGENOM" id="CLU_018398_5_1_5"/>
<dbReference type="PROSITE" id="PS00092">
    <property type="entry name" value="N6_MTASE"/>
    <property type="match status" value="1"/>
</dbReference>
<dbReference type="NCBIfam" id="TIGR00536">
    <property type="entry name" value="hemK_fam"/>
    <property type="match status" value="1"/>
</dbReference>
<dbReference type="GO" id="GO:0036009">
    <property type="term" value="F:protein-glutamine N-methyltransferase activity"/>
    <property type="evidence" value="ECO:0007669"/>
    <property type="project" value="InterPro"/>
</dbReference>
<dbReference type="GO" id="GO:0032259">
    <property type="term" value="P:methylation"/>
    <property type="evidence" value="ECO:0007669"/>
    <property type="project" value="UniProtKB-KW"/>
</dbReference>
<name>Q21AW1_RHOPB</name>
<organism evidence="6">
    <name type="scientific">Rhodopseudomonas palustris (strain BisB18)</name>
    <dbReference type="NCBI Taxonomy" id="316056"/>
    <lineage>
        <taxon>Bacteria</taxon>
        <taxon>Pseudomonadati</taxon>
        <taxon>Pseudomonadota</taxon>
        <taxon>Alphaproteobacteria</taxon>
        <taxon>Hyphomicrobiales</taxon>
        <taxon>Nitrobacteraceae</taxon>
        <taxon>Rhodopseudomonas</taxon>
    </lineage>
</organism>
<dbReference type="Pfam" id="PF05175">
    <property type="entry name" value="MTS"/>
    <property type="match status" value="1"/>
</dbReference>
<dbReference type="PANTHER" id="PTHR47806">
    <property type="entry name" value="50S RIBOSOMAL PROTEIN L3 GLUTAMINE METHYLTRANSFERASE"/>
    <property type="match status" value="1"/>
</dbReference>
<keyword evidence="1 6" id="KW-0489">Methyltransferase</keyword>
<dbReference type="SUPFAM" id="SSF53335">
    <property type="entry name" value="S-adenosyl-L-methionine-dependent methyltransferases"/>
    <property type="match status" value="1"/>
</dbReference>
<keyword evidence="3" id="KW-0949">S-adenosyl-L-methionine</keyword>
<feature type="compositionally biased region" description="Basic residues" evidence="4">
    <location>
        <begin position="1"/>
        <end position="11"/>
    </location>
</feature>
<dbReference type="OrthoDB" id="9800643at2"/>
<evidence type="ECO:0000259" key="5">
    <source>
        <dbReference type="Pfam" id="PF05175"/>
    </source>
</evidence>
<reference evidence="6" key="1">
    <citation type="submission" date="2006-03" db="EMBL/GenBank/DDBJ databases">
        <title>Complete sequence of Rhodopseudomonas palustris BisB18.</title>
        <authorList>
            <consortium name="US DOE Joint Genome Institute"/>
            <person name="Copeland A."/>
            <person name="Lucas S."/>
            <person name="Lapidus A."/>
            <person name="Barry K."/>
            <person name="Detter J.C."/>
            <person name="Glavina del Rio T."/>
            <person name="Hammon N."/>
            <person name="Israni S."/>
            <person name="Dalin E."/>
            <person name="Tice H."/>
            <person name="Pitluck S."/>
            <person name="Chain P."/>
            <person name="Malfatti S."/>
            <person name="Shin M."/>
            <person name="Vergez L."/>
            <person name="Schmutz J."/>
            <person name="Larimer F."/>
            <person name="Land M."/>
            <person name="Hauser L."/>
            <person name="Pelletier D.A."/>
            <person name="Kyrpides N."/>
            <person name="Anderson I."/>
            <person name="Oda Y."/>
            <person name="Harwood C.S."/>
            <person name="Richardson P."/>
        </authorList>
    </citation>
    <scope>NUCLEOTIDE SEQUENCE [LARGE SCALE GENOMIC DNA]</scope>
    <source>
        <strain evidence="6">BisB18</strain>
    </source>
</reference>
<evidence type="ECO:0000256" key="3">
    <source>
        <dbReference type="ARBA" id="ARBA00022691"/>
    </source>
</evidence>
<sequence length="367" mass="39594">MAKTTKAKATTKAKTTTKTTTKTKPTAKAASKAKTASKTASKAAGKPKPTSKAKPAATPPATPQSPFAKIAPGELQTLFDYVRYAVSRFAEANLAFAHGTTDPVSEAAFLVCDTLYLHPERFEEFAAARVTAAEGEQILEVIHRRVTTRLPAAYLVNKAYMLGLPFYVDERVIVPRSFIGELLGSHFDGEDGSLIGDPEAVESVLDLCTGSGCLAVLASQRFPNARIDAVDASPDALEVAAENIDIYELEDRVTLYQGDLFKPLGDTRYDLIISNPPYVDAQGMADLPEECRAEPELAFFGGEDGLDIVRRILAEAKQHLTPTGGLLCEIGRGRDNIDAAFPDLPLLWLDTEESEAEVFWIAAADLT</sequence>
<evidence type="ECO:0000313" key="6">
    <source>
        <dbReference type="EMBL" id="ABD86475.1"/>
    </source>
</evidence>
<dbReference type="AlphaFoldDB" id="Q21AW1"/>
<gene>
    <name evidence="6" type="ordered locus">RPC_0905</name>
</gene>
<dbReference type="PANTHER" id="PTHR47806:SF1">
    <property type="entry name" value="RIBOSOMAL PROTEIN UL3 GLUTAMINE METHYLTRANSFERASE"/>
    <property type="match status" value="1"/>
</dbReference>
<dbReference type="InterPro" id="IPR017127">
    <property type="entry name" value="Ribosome_uL3_MTase"/>
</dbReference>
<dbReference type="InterPro" id="IPR029063">
    <property type="entry name" value="SAM-dependent_MTases_sf"/>
</dbReference>
<protein>
    <submittedName>
        <fullName evidence="6">Modification methylase, HemK family</fullName>
    </submittedName>
</protein>
<accession>Q21AW1</accession>
<dbReference type="GO" id="GO:0003676">
    <property type="term" value="F:nucleic acid binding"/>
    <property type="evidence" value="ECO:0007669"/>
    <property type="project" value="InterPro"/>
</dbReference>
<dbReference type="eggNOG" id="COG2890">
    <property type="taxonomic scope" value="Bacteria"/>
</dbReference>
<dbReference type="STRING" id="316056.RPC_0905"/>
<evidence type="ECO:0000256" key="1">
    <source>
        <dbReference type="ARBA" id="ARBA00022603"/>
    </source>
</evidence>
<evidence type="ECO:0000256" key="2">
    <source>
        <dbReference type="ARBA" id="ARBA00022679"/>
    </source>
</evidence>
<dbReference type="RefSeq" id="WP_011471383.1">
    <property type="nucleotide sequence ID" value="NC_007925.1"/>
</dbReference>
<dbReference type="EMBL" id="CP000301">
    <property type="protein sequence ID" value="ABD86475.1"/>
    <property type="molecule type" value="Genomic_DNA"/>
</dbReference>
<dbReference type="InterPro" id="IPR007848">
    <property type="entry name" value="Small_mtfrase_dom"/>
</dbReference>
<dbReference type="KEGG" id="rpc:RPC_0905"/>
<feature type="region of interest" description="Disordered" evidence="4">
    <location>
        <begin position="1"/>
        <end position="68"/>
    </location>
</feature>
<keyword evidence="2" id="KW-0808">Transferase</keyword>
<dbReference type="CDD" id="cd02440">
    <property type="entry name" value="AdoMet_MTases"/>
    <property type="match status" value="1"/>
</dbReference>
<proteinExistence type="predicted"/>
<dbReference type="PIRSF" id="PIRSF037167">
    <property type="entry name" value="Mtase_YfcB_prd"/>
    <property type="match status" value="1"/>
</dbReference>
<dbReference type="Gene3D" id="3.40.50.150">
    <property type="entry name" value="Vaccinia Virus protein VP39"/>
    <property type="match status" value="1"/>
</dbReference>
<feature type="compositionally biased region" description="Low complexity" evidence="4">
    <location>
        <begin position="12"/>
        <end position="56"/>
    </location>
</feature>
<feature type="domain" description="Methyltransferase small" evidence="5">
    <location>
        <begin position="202"/>
        <end position="282"/>
    </location>
</feature>